<gene>
    <name evidence="1" type="ORF">S03H2_46644</name>
</gene>
<name>X1H5I8_9ZZZZ</name>
<protein>
    <recommendedName>
        <fullName evidence="2">Carbohydrate kinase FGGY C-terminal domain-containing protein</fullName>
    </recommendedName>
</protein>
<proteinExistence type="predicted"/>
<dbReference type="AlphaFoldDB" id="X1H5I8"/>
<organism evidence="1">
    <name type="scientific">marine sediment metagenome</name>
    <dbReference type="NCBI Taxonomy" id="412755"/>
    <lineage>
        <taxon>unclassified sequences</taxon>
        <taxon>metagenomes</taxon>
        <taxon>ecological metagenomes</taxon>
    </lineage>
</organism>
<comment type="caution">
    <text evidence="1">The sequence shown here is derived from an EMBL/GenBank/DDBJ whole genome shotgun (WGS) entry which is preliminary data.</text>
</comment>
<reference evidence="1" key="1">
    <citation type="journal article" date="2014" name="Front. Microbiol.">
        <title>High frequency of phylogenetically diverse reductive dehalogenase-homologous genes in deep subseafloor sedimentary metagenomes.</title>
        <authorList>
            <person name="Kawai M."/>
            <person name="Futagami T."/>
            <person name="Toyoda A."/>
            <person name="Takaki Y."/>
            <person name="Nishi S."/>
            <person name="Hori S."/>
            <person name="Arai W."/>
            <person name="Tsubouchi T."/>
            <person name="Morono Y."/>
            <person name="Uchiyama I."/>
            <person name="Ito T."/>
            <person name="Fujiyama A."/>
            <person name="Inagaki F."/>
            <person name="Takami H."/>
        </authorList>
    </citation>
    <scope>NUCLEOTIDE SEQUENCE</scope>
    <source>
        <strain evidence="1">Expedition CK06-06</strain>
    </source>
</reference>
<dbReference type="EMBL" id="BARU01029312">
    <property type="protein sequence ID" value="GAH65441.1"/>
    <property type="molecule type" value="Genomic_DNA"/>
</dbReference>
<sequence>YGSLQEAANNMVQIGNAIEPKFANHKIYKEYFQKYLKIYPKLQGLMHELARGTLRYEIN</sequence>
<feature type="non-terminal residue" evidence="1">
    <location>
        <position position="1"/>
    </location>
</feature>
<dbReference type="Gene3D" id="3.30.420.40">
    <property type="match status" value="1"/>
</dbReference>
<evidence type="ECO:0008006" key="2">
    <source>
        <dbReference type="Google" id="ProtNLM"/>
    </source>
</evidence>
<evidence type="ECO:0000313" key="1">
    <source>
        <dbReference type="EMBL" id="GAH65441.1"/>
    </source>
</evidence>
<accession>X1H5I8</accession>